<name>A0A502M842_9MOLU</name>
<evidence type="ECO:0000256" key="1">
    <source>
        <dbReference type="ARBA" id="ARBA00022729"/>
    </source>
</evidence>
<dbReference type="SUPFAM" id="SSF56784">
    <property type="entry name" value="HAD-like"/>
    <property type="match status" value="1"/>
</dbReference>
<accession>A0A502M842</accession>
<dbReference type="Pfam" id="PF03767">
    <property type="entry name" value="Acid_phosphat_B"/>
    <property type="match status" value="1"/>
</dbReference>
<evidence type="ECO:0000313" key="2">
    <source>
        <dbReference type="EMBL" id="TPI02961.1"/>
    </source>
</evidence>
<dbReference type="InterPro" id="IPR023214">
    <property type="entry name" value="HAD_sf"/>
</dbReference>
<organism evidence="2 3">
    <name type="scientific">Mycoplasma struthionis</name>
    <dbReference type="NCBI Taxonomy" id="538220"/>
    <lineage>
        <taxon>Bacteria</taxon>
        <taxon>Bacillati</taxon>
        <taxon>Mycoplasmatota</taxon>
        <taxon>Mollicutes</taxon>
        <taxon>Mycoplasmataceae</taxon>
        <taxon>Mycoplasma</taxon>
    </lineage>
</organism>
<dbReference type="EMBL" id="VFSY01000003">
    <property type="protein sequence ID" value="TPI02961.1"/>
    <property type="molecule type" value="Genomic_DNA"/>
</dbReference>
<dbReference type="RefSeq" id="WP_140700859.1">
    <property type="nucleotide sequence ID" value="NZ_VFSY01000003.1"/>
</dbReference>
<dbReference type="InterPro" id="IPR036412">
    <property type="entry name" value="HAD-like_sf"/>
</dbReference>
<sequence>MSAALAPIAPLAISCAKNDTKKQEGAKSESSALNKDDFTLAKESFAKLTDDQKLQVLKDTKLGEVYSKDQLYDIIAKFNKDVGSFGGIIWSIKSAEALIAKEAAYMNGIVAFDNLMKDQENSEFVFNRDYNTLKQVNNVEASKFVPVVFMDIDETVLQNDLTEANAMINGGFKNSNKEAEDLKARRFAVPGAVEFINHVQSKGGLVIYNSDMNLSTEIRDTVKRNLERVGVKYVANFQFWMRGALPNTSDIDAEITKAATATKSQDELKALAKRIHWNYQAFNAKPWEPWNNSLSAQEIGKTVSKTDRMNGLDNNANGWNLHAEDNKSGEAVKMKTIMRVGDNFNDFFDNASKGKTNDERTGLYKAQRTWMKDIFSVKGAMAHTYDKASNQFTTGDYKQAYIMVPGNAEYGGWNERLGYGNVKNFYDAIKQLVSNPRYESGPSATDNIVRR</sequence>
<evidence type="ECO:0000313" key="3">
    <source>
        <dbReference type="Proteomes" id="UP000317904"/>
    </source>
</evidence>
<proteinExistence type="predicted"/>
<gene>
    <name evidence="2" type="ORF">FJM01_00210</name>
</gene>
<dbReference type="Gene3D" id="3.40.50.1000">
    <property type="entry name" value="HAD superfamily/HAD-like"/>
    <property type="match status" value="1"/>
</dbReference>
<comment type="caution">
    <text evidence="2">The sequence shown here is derived from an EMBL/GenBank/DDBJ whole genome shotgun (WGS) entry which is preliminary data.</text>
</comment>
<keyword evidence="1" id="KW-0732">Signal</keyword>
<protein>
    <submittedName>
        <fullName evidence="2">Acid phosphatase</fullName>
    </submittedName>
</protein>
<dbReference type="InterPro" id="IPR005519">
    <property type="entry name" value="Acid_phosphat_B-like"/>
</dbReference>
<dbReference type="AlphaFoldDB" id="A0A502M842"/>
<dbReference type="Proteomes" id="UP000317904">
    <property type="component" value="Unassembled WGS sequence"/>
</dbReference>
<reference evidence="2 3" key="1">
    <citation type="submission" date="2019-06" db="EMBL/GenBank/DDBJ databases">
        <title>A comparative genomics study of ostrich specific Mycoplasmas.</title>
        <authorList>
            <person name="Botes A."/>
            <person name="Nel T."/>
        </authorList>
    </citation>
    <scope>NUCLEOTIDE SEQUENCE [LARGE SCALE GENOMIC DNA]</scope>
    <source>
        <strain evidence="2 3">Ms01</strain>
    </source>
</reference>